<dbReference type="PANTHER" id="PTHR44757:SF2">
    <property type="entry name" value="BIOFILM ARCHITECTURE MAINTENANCE PROTEIN MBAA"/>
    <property type="match status" value="1"/>
</dbReference>
<dbReference type="NCBIfam" id="TIGR00254">
    <property type="entry name" value="GGDEF"/>
    <property type="match status" value="1"/>
</dbReference>
<evidence type="ECO:0000259" key="1">
    <source>
        <dbReference type="PROSITE" id="PS50887"/>
    </source>
</evidence>
<reference evidence="2 3" key="1">
    <citation type="submission" date="2018-07" db="EMBL/GenBank/DDBJ databases">
        <title>Genomic Encyclopedia of Type Strains, Phase III (KMG-III): the genomes of soil and plant-associated and newly described type strains.</title>
        <authorList>
            <person name="Whitman W."/>
        </authorList>
    </citation>
    <scope>NUCLEOTIDE SEQUENCE [LARGE SCALE GENOMIC DNA]</scope>
    <source>
        <strain evidence="2 3">CECT 8575</strain>
    </source>
</reference>
<evidence type="ECO:0000313" key="2">
    <source>
        <dbReference type="EMBL" id="RCW45146.1"/>
    </source>
</evidence>
<dbReference type="InterPro" id="IPR052155">
    <property type="entry name" value="Biofilm_reg_signaling"/>
</dbReference>
<proteinExistence type="predicted"/>
<dbReference type="SUPFAM" id="SSF55073">
    <property type="entry name" value="Nucleotide cyclase"/>
    <property type="match status" value="1"/>
</dbReference>
<organism evidence="2 3">
    <name type="scientific">Halopolyspora algeriensis</name>
    <dbReference type="NCBI Taxonomy" id="1500506"/>
    <lineage>
        <taxon>Bacteria</taxon>
        <taxon>Bacillati</taxon>
        <taxon>Actinomycetota</taxon>
        <taxon>Actinomycetes</taxon>
        <taxon>Actinomycetes incertae sedis</taxon>
        <taxon>Halopolyspora</taxon>
    </lineage>
</organism>
<dbReference type="PANTHER" id="PTHR44757">
    <property type="entry name" value="DIGUANYLATE CYCLASE DGCP"/>
    <property type="match status" value="1"/>
</dbReference>
<dbReference type="AlphaFoldDB" id="A0A368VV31"/>
<dbReference type="InterPro" id="IPR029787">
    <property type="entry name" value="Nucleotide_cyclase"/>
</dbReference>
<evidence type="ECO:0000313" key="3">
    <source>
        <dbReference type="Proteomes" id="UP000253495"/>
    </source>
</evidence>
<dbReference type="PROSITE" id="PS50887">
    <property type="entry name" value="GGDEF"/>
    <property type="match status" value="1"/>
</dbReference>
<sequence length="194" mass="21046">MMLDASAVLTAAAMAGSGGFLAAGLRVRQLSRHLRTDALTGLANRTGLQRAFTRTRARPGECLAALMIDLDDFKTVNDTHGHRIGDQVLVEVARRLRRHQQRGRPAVRISGDEFVLYLGRRPNTPQSWIHAHHTARQVAADLAAPMPLDGPVLTVTASVGVGITTSSRLEDLLEPADQAMYRQKTPSRPGTEVA</sequence>
<dbReference type="Proteomes" id="UP000253495">
    <property type="component" value="Unassembled WGS sequence"/>
</dbReference>
<feature type="domain" description="GGDEF" evidence="1">
    <location>
        <begin position="61"/>
        <end position="194"/>
    </location>
</feature>
<keyword evidence="3" id="KW-1185">Reference proteome</keyword>
<accession>A0A368VV31</accession>
<dbReference type="Pfam" id="PF00990">
    <property type="entry name" value="GGDEF"/>
    <property type="match status" value="1"/>
</dbReference>
<name>A0A368VV31_9ACTN</name>
<protein>
    <submittedName>
        <fullName evidence="2">Diguanylate cyclase (GGDEF)-like protein</fullName>
    </submittedName>
</protein>
<dbReference type="InterPro" id="IPR000160">
    <property type="entry name" value="GGDEF_dom"/>
</dbReference>
<gene>
    <name evidence="2" type="ORF">DFQ14_103110</name>
</gene>
<dbReference type="Gene3D" id="3.30.70.270">
    <property type="match status" value="1"/>
</dbReference>
<dbReference type="EMBL" id="QPJC01000003">
    <property type="protein sequence ID" value="RCW45146.1"/>
    <property type="molecule type" value="Genomic_DNA"/>
</dbReference>
<dbReference type="InterPro" id="IPR043128">
    <property type="entry name" value="Rev_trsase/Diguanyl_cyclase"/>
</dbReference>
<dbReference type="SMART" id="SM00267">
    <property type="entry name" value="GGDEF"/>
    <property type="match status" value="1"/>
</dbReference>
<dbReference type="CDD" id="cd01949">
    <property type="entry name" value="GGDEF"/>
    <property type="match status" value="1"/>
</dbReference>
<comment type="caution">
    <text evidence="2">The sequence shown here is derived from an EMBL/GenBank/DDBJ whole genome shotgun (WGS) entry which is preliminary data.</text>
</comment>